<name>A0A0A2UYD0_9BACI</name>
<protein>
    <submittedName>
        <fullName evidence="3">Peptidase</fullName>
    </submittedName>
</protein>
<feature type="domain" description="Tail specific protease" evidence="2">
    <location>
        <begin position="179"/>
        <end position="395"/>
    </location>
</feature>
<keyword evidence="4" id="KW-1185">Reference proteome</keyword>
<dbReference type="GO" id="GO:0008236">
    <property type="term" value="F:serine-type peptidase activity"/>
    <property type="evidence" value="ECO:0007669"/>
    <property type="project" value="InterPro"/>
</dbReference>
<dbReference type="eggNOG" id="COG0793">
    <property type="taxonomic scope" value="Bacteria"/>
</dbReference>
<dbReference type="InterPro" id="IPR005151">
    <property type="entry name" value="Tail-specific_protease"/>
</dbReference>
<dbReference type="EMBL" id="AVBG01000004">
    <property type="protein sequence ID" value="KGP91773.1"/>
    <property type="molecule type" value="Genomic_DNA"/>
</dbReference>
<sequence length="460" mass="53338">MDYLRIFDEVVEIAHHDYAGWKDKQGWDNPEQFRKVLKESNLSPEEFGELVEDYLLAFNDHHFFFVVKGENSWDRGFRVRRYEDRLYVTELKGETRLSKGQAIISVNQIPIPELVQSHSLDLREKGAERELWKGVLEKYQTIEVEVEYGRIHSVEMKRHKKEAYKPVHSLQVLNEDTLLMKLTDFVTPEPISALISENKKLLDTYPNLIIDLRDNIGGNDSAFYGLAPYIFPDGRTIIEPYEDNFMLYNCTEANAERLFKDFESYRKETKDPQTREVLSLIESEWRKHQGEGLVRFDLSDLEEKFVVEGYEYPRRVVLLTDISTISSAESIVEVSKHSKIVTTIGRSTLGVNDYANLIEASWGDQFKLMIPTTKQLRVDEGRGMNGVGIKPDIHIPWTPEHTRRDVDVEEALAYLGKDKDEFKYPGKREANEEAFKRKRKLSRPMTTSNAPTSCGVPESE</sequence>
<evidence type="ECO:0000313" key="3">
    <source>
        <dbReference type="EMBL" id="KGP91773.1"/>
    </source>
</evidence>
<dbReference type="RefSeq" id="WP_052114932.1">
    <property type="nucleotide sequence ID" value="NZ_AVBG01000004.1"/>
</dbReference>
<dbReference type="InterPro" id="IPR029045">
    <property type="entry name" value="ClpP/crotonase-like_dom_sf"/>
</dbReference>
<gene>
    <name evidence="3" type="ORF">N780_15430</name>
</gene>
<accession>A0A0A2UYD0</accession>
<evidence type="ECO:0000256" key="1">
    <source>
        <dbReference type="SAM" id="MobiDB-lite"/>
    </source>
</evidence>
<evidence type="ECO:0000259" key="2">
    <source>
        <dbReference type="Pfam" id="PF03572"/>
    </source>
</evidence>
<feature type="compositionally biased region" description="Basic and acidic residues" evidence="1">
    <location>
        <begin position="423"/>
        <end position="435"/>
    </location>
</feature>
<dbReference type="GO" id="GO:0006508">
    <property type="term" value="P:proteolysis"/>
    <property type="evidence" value="ECO:0007669"/>
    <property type="project" value="InterPro"/>
</dbReference>
<evidence type="ECO:0000313" key="4">
    <source>
        <dbReference type="Proteomes" id="UP000030153"/>
    </source>
</evidence>
<dbReference type="STRING" id="1385513.N780_15430"/>
<comment type="caution">
    <text evidence="3">The sequence shown here is derived from an EMBL/GenBank/DDBJ whole genome shotgun (WGS) entry which is preliminary data.</text>
</comment>
<reference evidence="3 4" key="1">
    <citation type="submission" date="2013-08" db="EMBL/GenBank/DDBJ databases">
        <title>Genome of Pontibacillus chungwhensis.</title>
        <authorList>
            <person name="Wang Q."/>
            <person name="Wang G."/>
        </authorList>
    </citation>
    <scope>NUCLEOTIDE SEQUENCE [LARGE SCALE GENOMIC DNA]</scope>
    <source>
        <strain evidence="3 4">BH030062</strain>
    </source>
</reference>
<dbReference type="OrthoDB" id="2327485at2"/>
<feature type="region of interest" description="Disordered" evidence="1">
    <location>
        <begin position="423"/>
        <end position="460"/>
    </location>
</feature>
<dbReference type="Proteomes" id="UP000030153">
    <property type="component" value="Unassembled WGS sequence"/>
</dbReference>
<dbReference type="Gene3D" id="3.90.226.10">
    <property type="entry name" value="2-enoyl-CoA Hydratase, Chain A, domain 1"/>
    <property type="match status" value="1"/>
</dbReference>
<dbReference type="SUPFAM" id="SSF52096">
    <property type="entry name" value="ClpP/crotonase"/>
    <property type="match status" value="1"/>
</dbReference>
<organism evidence="3 4">
    <name type="scientific">Pontibacillus chungwhensis BH030062</name>
    <dbReference type="NCBI Taxonomy" id="1385513"/>
    <lineage>
        <taxon>Bacteria</taxon>
        <taxon>Bacillati</taxon>
        <taxon>Bacillota</taxon>
        <taxon>Bacilli</taxon>
        <taxon>Bacillales</taxon>
        <taxon>Bacillaceae</taxon>
        <taxon>Pontibacillus</taxon>
    </lineage>
</organism>
<dbReference type="Pfam" id="PF03572">
    <property type="entry name" value="Peptidase_S41"/>
    <property type="match status" value="1"/>
</dbReference>
<proteinExistence type="predicted"/>
<dbReference type="AlphaFoldDB" id="A0A0A2UYD0"/>